<reference evidence="5" key="1">
    <citation type="submission" date="2016-10" db="EMBL/GenBank/DDBJ databases">
        <authorList>
            <person name="Varghese N."/>
            <person name="Submissions S."/>
        </authorList>
    </citation>
    <scope>NUCLEOTIDE SEQUENCE [LARGE SCALE GENOMIC DNA]</scope>
    <source>
        <strain evidence="5">PL19</strain>
    </source>
</reference>
<evidence type="ECO:0000313" key="5">
    <source>
        <dbReference type="Proteomes" id="UP000198928"/>
    </source>
</evidence>
<dbReference type="OrthoDB" id="3815872at2"/>
<dbReference type="SUPFAM" id="SSF51735">
    <property type="entry name" value="NAD(P)-binding Rossmann-fold domains"/>
    <property type="match status" value="1"/>
</dbReference>
<dbReference type="RefSeq" id="WP_093848504.1">
    <property type="nucleotide sequence ID" value="NZ_FOSG01000003.1"/>
</dbReference>
<evidence type="ECO:0000259" key="2">
    <source>
        <dbReference type="Pfam" id="PF01408"/>
    </source>
</evidence>
<feature type="domain" description="GFO/IDH/MocA-like oxidoreductase" evidence="3">
    <location>
        <begin position="159"/>
        <end position="245"/>
    </location>
</feature>
<dbReference type="InterPro" id="IPR036291">
    <property type="entry name" value="NAD(P)-bd_dom_sf"/>
</dbReference>
<dbReference type="AlphaFoldDB" id="A0A1I3WMH3"/>
<dbReference type="Gene3D" id="3.40.50.720">
    <property type="entry name" value="NAD(P)-binding Rossmann-like Domain"/>
    <property type="match status" value="1"/>
</dbReference>
<dbReference type="Pfam" id="PF01408">
    <property type="entry name" value="GFO_IDH_MocA"/>
    <property type="match status" value="1"/>
</dbReference>
<sequence>MRFGLLGTGPWARLAYGPALLAHPDAELAGVWGRRPQAAADIAERFGGRPYDDVDALLEDCDAVAVALPPDIQAPLAVRAAEAGRHLLLDKPVATTVSGAREIARAAEAAKVASVVFFTLRFWPETAAWLEERKRTGGWQLGRADWLGGILAEGAEPSPFADSPWRREKGGLWDVGPHALSMLLPVLGDVADLDGSVAAVSGAGQTVQLALSHASGASSTCALGLAVAPAASVTRVELRGTAGAAELPEGETDAVAALGHAVDALIASARTGRPHPCDIRFGVRVTEILAAAEARLDGARLTPGRD</sequence>
<evidence type="ECO:0000256" key="1">
    <source>
        <dbReference type="ARBA" id="ARBA00023002"/>
    </source>
</evidence>
<protein>
    <submittedName>
        <fullName evidence="4">Predicted dehydrogenase</fullName>
    </submittedName>
</protein>
<dbReference type="InterPro" id="IPR050463">
    <property type="entry name" value="Gfo/Idh/MocA_oxidrdct_glycsds"/>
</dbReference>
<evidence type="ECO:0000313" key="4">
    <source>
        <dbReference type="EMBL" id="SFK08067.1"/>
    </source>
</evidence>
<evidence type="ECO:0000259" key="3">
    <source>
        <dbReference type="Pfam" id="PF22725"/>
    </source>
</evidence>
<feature type="domain" description="Gfo/Idh/MocA-like oxidoreductase N-terminal" evidence="2">
    <location>
        <begin position="1"/>
        <end position="115"/>
    </location>
</feature>
<keyword evidence="5" id="KW-1185">Reference proteome</keyword>
<dbReference type="Pfam" id="PF22725">
    <property type="entry name" value="GFO_IDH_MocA_C3"/>
    <property type="match status" value="1"/>
</dbReference>
<keyword evidence="1" id="KW-0560">Oxidoreductase</keyword>
<dbReference type="GO" id="GO:0000166">
    <property type="term" value="F:nucleotide binding"/>
    <property type="evidence" value="ECO:0007669"/>
    <property type="project" value="InterPro"/>
</dbReference>
<accession>A0A1I3WMH3</accession>
<dbReference type="InterPro" id="IPR055170">
    <property type="entry name" value="GFO_IDH_MocA-like_dom"/>
</dbReference>
<gene>
    <name evidence="4" type="ORF">SAMN05192584_103344</name>
</gene>
<dbReference type="EMBL" id="FOSG01000003">
    <property type="protein sequence ID" value="SFK08067.1"/>
    <property type="molecule type" value="Genomic_DNA"/>
</dbReference>
<proteinExistence type="predicted"/>
<dbReference type="InterPro" id="IPR000683">
    <property type="entry name" value="Gfo/Idh/MocA-like_OxRdtase_N"/>
</dbReference>
<dbReference type="PANTHER" id="PTHR43818">
    <property type="entry name" value="BCDNA.GH03377"/>
    <property type="match status" value="1"/>
</dbReference>
<name>A0A1I3WMH3_9ACTN</name>
<dbReference type="PANTHER" id="PTHR43818:SF11">
    <property type="entry name" value="BCDNA.GH03377"/>
    <property type="match status" value="1"/>
</dbReference>
<dbReference type="Gene3D" id="3.30.360.10">
    <property type="entry name" value="Dihydrodipicolinate Reductase, domain 2"/>
    <property type="match status" value="1"/>
</dbReference>
<dbReference type="SUPFAM" id="SSF55347">
    <property type="entry name" value="Glyceraldehyde-3-phosphate dehydrogenase-like, C-terminal domain"/>
    <property type="match status" value="1"/>
</dbReference>
<dbReference type="GO" id="GO:0016491">
    <property type="term" value="F:oxidoreductase activity"/>
    <property type="evidence" value="ECO:0007669"/>
    <property type="project" value="UniProtKB-KW"/>
</dbReference>
<organism evidence="4 5">
    <name type="scientific">Streptomyces pini</name>
    <dbReference type="NCBI Taxonomy" id="1520580"/>
    <lineage>
        <taxon>Bacteria</taxon>
        <taxon>Bacillati</taxon>
        <taxon>Actinomycetota</taxon>
        <taxon>Actinomycetes</taxon>
        <taxon>Kitasatosporales</taxon>
        <taxon>Streptomycetaceae</taxon>
        <taxon>Streptomyces</taxon>
    </lineage>
</organism>
<dbReference type="Proteomes" id="UP000198928">
    <property type="component" value="Unassembled WGS sequence"/>
</dbReference>